<keyword evidence="20" id="KW-1185">Reference proteome</keyword>
<keyword evidence="8 16" id="KW-1278">Translocase</keyword>
<keyword evidence="9 16" id="KW-1133">Transmembrane helix</keyword>
<keyword evidence="10 16" id="KW-0520">NAD</keyword>
<evidence type="ECO:0000256" key="11">
    <source>
        <dbReference type="ARBA" id="ARBA00023053"/>
    </source>
</evidence>
<keyword evidence="13 16" id="KW-0830">Ubiquinone</keyword>
<evidence type="ECO:0000259" key="18">
    <source>
        <dbReference type="SMART" id="SM00900"/>
    </source>
</evidence>
<dbReference type="AlphaFoldDB" id="A0A0S2I500"/>
<accession>A0A0S2I500</accession>
<evidence type="ECO:0000256" key="12">
    <source>
        <dbReference type="ARBA" id="ARBA00023065"/>
    </source>
</evidence>
<name>A0A0S2I500_9BACT</name>
<feature type="domain" description="FMN-binding" evidence="18">
    <location>
        <begin position="132"/>
        <end position="231"/>
    </location>
</feature>
<keyword evidence="7 16" id="KW-0812">Transmembrane</keyword>
<dbReference type="PATRIC" id="fig|1307839.3.peg.4075"/>
<evidence type="ECO:0000313" key="20">
    <source>
        <dbReference type="Proteomes" id="UP000064893"/>
    </source>
</evidence>
<evidence type="ECO:0000256" key="2">
    <source>
        <dbReference type="ARBA" id="ARBA00022475"/>
    </source>
</evidence>
<dbReference type="GO" id="GO:0016655">
    <property type="term" value="F:oxidoreductase activity, acting on NAD(P)H, quinone or similar compound as acceptor"/>
    <property type="evidence" value="ECO:0007669"/>
    <property type="project" value="UniProtKB-UniRule"/>
</dbReference>
<dbReference type="EC" id="7.2.1.1" evidence="16 17"/>
<evidence type="ECO:0000256" key="3">
    <source>
        <dbReference type="ARBA" id="ARBA00022519"/>
    </source>
</evidence>
<evidence type="ECO:0000256" key="16">
    <source>
        <dbReference type="HAMAP-Rule" id="MF_00427"/>
    </source>
</evidence>
<dbReference type="PIRSF" id="PIRSF009437">
    <property type="entry name" value="NQR-1_subunit_C"/>
    <property type="match status" value="1"/>
</dbReference>
<keyword evidence="5 16" id="KW-0285">Flavoprotein</keyword>
<dbReference type="NCBIfam" id="TIGR01938">
    <property type="entry name" value="nqrC"/>
    <property type="match status" value="1"/>
</dbReference>
<evidence type="ECO:0000256" key="14">
    <source>
        <dbReference type="ARBA" id="ARBA00023136"/>
    </source>
</evidence>
<evidence type="ECO:0000256" key="5">
    <source>
        <dbReference type="ARBA" id="ARBA00022630"/>
    </source>
</evidence>
<evidence type="ECO:0000256" key="6">
    <source>
        <dbReference type="ARBA" id="ARBA00022643"/>
    </source>
</evidence>
<dbReference type="GO" id="GO:0005886">
    <property type="term" value="C:plasma membrane"/>
    <property type="evidence" value="ECO:0007669"/>
    <property type="project" value="UniProtKB-SubCell"/>
</dbReference>
<comment type="subunit">
    <text evidence="16 17">Composed of six subunits; NqrA, NqrB, NqrC, NqrD, NqrE and NqrF.</text>
</comment>
<evidence type="ECO:0000313" key="19">
    <source>
        <dbReference type="EMBL" id="ALO17409.1"/>
    </source>
</evidence>
<evidence type="ECO:0000256" key="13">
    <source>
        <dbReference type="ARBA" id="ARBA00023075"/>
    </source>
</evidence>
<dbReference type="KEGG" id="blq:L21SP5_03816"/>
<comment type="similarity">
    <text evidence="16 17">Belongs to the NqrC family.</text>
</comment>
<keyword evidence="1 16" id="KW-0813">Transport</keyword>
<keyword evidence="12 16" id="KW-0406">Ion transport</keyword>
<dbReference type="Proteomes" id="UP000064893">
    <property type="component" value="Chromosome"/>
</dbReference>
<evidence type="ECO:0000256" key="15">
    <source>
        <dbReference type="ARBA" id="ARBA00023201"/>
    </source>
</evidence>
<organism evidence="19 20">
    <name type="scientific">Salinivirga cyanobacteriivorans</name>
    <dbReference type="NCBI Taxonomy" id="1307839"/>
    <lineage>
        <taxon>Bacteria</taxon>
        <taxon>Pseudomonadati</taxon>
        <taxon>Bacteroidota</taxon>
        <taxon>Bacteroidia</taxon>
        <taxon>Bacteroidales</taxon>
        <taxon>Salinivirgaceae</taxon>
        <taxon>Salinivirga</taxon>
    </lineage>
</organism>
<keyword evidence="3" id="KW-0997">Cell inner membrane</keyword>
<dbReference type="PANTHER" id="PTHR37838">
    <property type="entry name" value="NA(+)-TRANSLOCATING NADH-QUINONE REDUCTASE SUBUNIT C"/>
    <property type="match status" value="1"/>
</dbReference>
<dbReference type="InterPro" id="IPR010204">
    <property type="entry name" value="NqrC"/>
</dbReference>
<comment type="cofactor">
    <cofactor evidence="16 17">
        <name>FMN</name>
        <dbReference type="ChEBI" id="CHEBI:58210"/>
    </cofactor>
</comment>
<keyword evidence="4 16" id="KW-0597">Phosphoprotein</keyword>
<dbReference type="OrthoDB" id="9813828at2"/>
<keyword evidence="2 16" id="KW-1003">Cell membrane</keyword>
<comment type="caution">
    <text evidence="16">Lacks conserved residue(s) required for the propagation of feature annotation.</text>
</comment>
<evidence type="ECO:0000256" key="17">
    <source>
        <dbReference type="PIRNR" id="PIRNR009437"/>
    </source>
</evidence>
<evidence type="ECO:0000256" key="8">
    <source>
        <dbReference type="ARBA" id="ARBA00022967"/>
    </source>
</evidence>
<keyword evidence="6 16" id="KW-0288">FMN</keyword>
<evidence type="ECO:0000256" key="1">
    <source>
        <dbReference type="ARBA" id="ARBA00022448"/>
    </source>
</evidence>
<dbReference type="Pfam" id="PF04205">
    <property type="entry name" value="FMN_bind"/>
    <property type="match status" value="1"/>
</dbReference>
<evidence type="ECO:0000256" key="7">
    <source>
        <dbReference type="ARBA" id="ARBA00022692"/>
    </source>
</evidence>
<evidence type="ECO:0000256" key="9">
    <source>
        <dbReference type="ARBA" id="ARBA00022989"/>
    </source>
</evidence>
<sequence length="240" mass="26490">MNTQSNTYTFLYAAIMVVVVAALLSFAAMSLKPMQDKNVEVEKKKSILSSVSLGLDADEQENKNSYIESLYDKYIVDSYIVNSKGEKVKGEAFTVDLKKELDKPVESRKLPVFVSKQDDGTKNYILPVRGKGLWGPIWGYVALKNDYNTIVGASFDHKSETPGLGAEINTTEFEQQFVGKKLFNKDNEFVSVDVVKGGAPDDDPHAVDAISGGTITSNGLDAMLEDNLGSYVTYFKQQQK</sequence>
<dbReference type="GO" id="GO:0006814">
    <property type="term" value="P:sodium ion transport"/>
    <property type="evidence" value="ECO:0007669"/>
    <property type="project" value="UniProtKB-UniRule"/>
</dbReference>
<evidence type="ECO:0000256" key="10">
    <source>
        <dbReference type="ARBA" id="ARBA00023027"/>
    </source>
</evidence>
<comment type="subcellular location">
    <subcellularLocation>
        <location evidence="16">Cell membrane</location>
        <topology evidence="16">Single-pass membrane protein</topology>
    </subcellularLocation>
</comment>
<feature type="modified residue" description="FMN phosphoryl threonine" evidence="16">
    <location>
        <position position="214"/>
    </location>
</feature>
<dbReference type="GO" id="GO:0010181">
    <property type="term" value="F:FMN binding"/>
    <property type="evidence" value="ECO:0007669"/>
    <property type="project" value="UniProtKB-UniRule"/>
</dbReference>
<proteinExistence type="inferred from homology"/>
<feature type="transmembrane region" description="Helical" evidence="16">
    <location>
        <begin position="12"/>
        <end position="31"/>
    </location>
</feature>
<dbReference type="STRING" id="1307839.L21SP5_03816"/>
<keyword evidence="15 16" id="KW-0739">Sodium transport</keyword>
<dbReference type="InterPro" id="IPR007329">
    <property type="entry name" value="FMN-bd"/>
</dbReference>
<dbReference type="PANTHER" id="PTHR37838:SF1">
    <property type="entry name" value="NA(+)-TRANSLOCATING NADH-QUINONE REDUCTASE SUBUNIT C"/>
    <property type="match status" value="1"/>
</dbReference>
<gene>
    <name evidence="16 19" type="primary">nqrC</name>
    <name evidence="19" type="ORF">L21SP5_03816</name>
</gene>
<evidence type="ECO:0000256" key="4">
    <source>
        <dbReference type="ARBA" id="ARBA00022553"/>
    </source>
</evidence>
<dbReference type="SMART" id="SM00900">
    <property type="entry name" value="FMN_bind"/>
    <property type="match status" value="1"/>
</dbReference>
<comment type="function">
    <text evidence="16">NQR complex catalyzes the reduction of ubiquinone-1 to ubiquinol by two successive reactions, coupled with the transport of Na(+) ions from the cytoplasm to the periplasm. NqrA to NqrE are probably involved in the second step, the conversion of ubisemiquinone to ubiquinol.</text>
</comment>
<dbReference type="HAMAP" id="MF_00427">
    <property type="entry name" value="NqrC"/>
    <property type="match status" value="1"/>
</dbReference>
<keyword evidence="19" id="KW-0560">Oxidoreductase</keyword>
<keyword evidence="11 16" id="KW-0915">Sodium</keyword>
<dbReference type="EMBL" id="CP013118">
    <property type="protein sequence ID" value="ALO17409.1"/>
    <property type="molecule type" value="Genomic_DNA"/>
</dbReference>
<keyword evidence="14 16" id="KW-0472">Membrane</keyword>
<protein>
    <recommendedName>
        <fullName evidence="16 17">Na(+)-translocating NADH-quinone reductase subunit C</fullName>
        <shortName evidence="16 17">Na(+)-NQR subunit C</shortName>
        <shortName evidence="16 17">Na(+)-translocating NQR subunit C</shortName>
        <ecNumber evidence="16 17">7.2.1.1</ecNumber>
    </recommendedName>
    <alternativeName>
        <fullName evidence="16 17">NQR complex subunit C</fullName>
    </alternativeName>
    <alternativeName>
        <fullName evidence="16 17">NQR-1 subunit C</fullName>
    </alternativeName>
</protein>
<dbReference type="RefSeq" id="WP_057954680.1">
    <property type="nucleotide sequence ID" value="NZ_CP013118.1"/>
</dbReference>
<reference evidence="19 20" key="1">
    <citation type="submission" date="2015-11" db="EMBL/GenBank/DDBJ databases">
        <title>Description and complete genome sequence of a novel strain predominating in hypersaline microbial mats and representing a new family of the Bacteriodetes phylum.</title>
        <authorList>
            <person name="Spring S."/>
            <person name="Bunk B."/>
            <person name="Sproer C."/>
            <person name="Klenk H.-P."/>
        </authorList>
    </citation>
    <scope>NUCLEOTIDE SEQUENCE [LARGE SCALE GENOMIC DNA]</scope>
    <source>
        <strain evidence="19 20">L21-Spi-D4</strain>
    </source>
</reference>
<comment type="catalytic activity">
    <reaction evidence="16 17">
        <text>a ubiquinone + n Na(+)(in) + NADH + H(+) = a ubiquinol + n Na(+)(out) + NAD(+)</text>
        <dbReference type="Rhea" id="RHEA:47748"/>
        <dbReference type="Rhea" id="RHEA-COMP:9565"/>
        <dbReference type="Rhea" id="RHEA-COMP:9566"/>
        <dbReference type="ChEBI" id="CHEBI:15378"/>
        <dbReference type="ChEBI" id="CHEBI:16389"/>
        <dbReference type="ChEBI" id="CHEBI:17976"/>
        <dbReference type="ChEBI" id="CHEBI:29101"/>
        <dbReference type="ChEBI" id="CHEBI:57540"/>
        <dbReference type="ChEBI" id="CHEBI:57945"/>
        <dbReference type="EC" id="7.2.1.1"/>
    </reaction>
</comment>